<evidence type="ECO:0000313" key="1">
    <source>
        <dbReference type="EMBL" id="CAG8459304.1"/>
    </source>
</evidence>
<comment type="caution">
    <text evidence="1">The sequence shown here is derived from an EMBL/GenBank/DDBJ whole genome shotgun (WGS) entry which is preliminary data.</text>
</comment>
<accession>A0ACA9K8K5</accession>
<dbReference type="Proteomes" id="UP000789525">
    <property type="component" value="Unassembled WGS sequence"/>
</dbReference>
<dbReference type="EMBL" id="CAJVPT010001252">
    <property type="protein sequence ID" value="CAG8459304.1"/>
    <property type="molecule type" value="Genomic_DNA"/>
</dbReference>
<evidence type="ECO:0000313" key="2">
    <source>
        <dbReference type="Proteomes" id="UP000789525"/>
    </source>
</evidence>
<feature type="non-terminal residue" evidence="1">
    <location>
        <position position="2938"/>
    </location>
</feature>
<gene>
    <name evidence="1" type="ORF">ACOLOM_LOCUS1099</name>
</gene>
<reference evidence="1" key="1">
    <citation type="submission" date="2021-06" db="EMBL/GenBank/DDBJ databases">
        <authorList>
            <person name="Kallberg Y."/>
            <person name="Tangrot J."/>
            <person name="Rosling A."/>
        </authorList>
    </citation>
    <scope>NUCLEOTIDE SEQUENCE</scope>
    <source>
        <strain evidence="1">CL356</strain>
    </source>
</reference>
<organism evidence="1 2">
    <name type="scientific">Acaulospora colombiana</name>
    <dbReference type="NCBI Taxonomy" id="27376"/>
    <lineage>
        <taxon>Eukaryota</taxon>
        <taxon>Fungi</taxon>
        <taxon>Fungi incertae sedis</taxon>
        <taxon>Mucoromycota</taxon>
        <taxon>Glomeromycotina</taxon>
        <taxon>Glomeromycetes</taxon>
        <taxon>Diversisporales</taxon>
        <taxon>Acaulosporaceae</taxon>
        <taxon>Acaulospora</taxon>
    </lineage>
</organism>
<keyword evidence="2" id="KW-1185">Reference proteome</keyword>
<name>A0ACA9K8K5_9GLOM</name>
<proteinExistence type="predicted"/>
<sequence>MSGSRNRYGRRSSYQHRPHQTPPYVQQHFNQEHRDSAKLSRVNQLLSRIRDENESVYSRRTAQANQLVNLLAEQCTPWEKSQIFEAVTRGSENSQGLDVLFEDLRAPATFKTAVAKCLAQTAIIMNNEINLYFRWVFDRLHMLGTGSKEKERKVWLLASLREIFSRNFVSVSSQYCQPYIPGLLHDLESLLDSMDSPDCFPGVLEVLDKIAENYSDEFEDRFQDIIDLLAGWYIDTPGLDLHSQISDSFKKLGRYWSQHLNFAYDLMNNFLVDMGEHSGVTVSQDGLHVVNKKIKSEEEIIANLKAMAAAIVPVLSQKTEDAPATNDHSIHHPFDRLRLFVIKFIFAIAEIYMDSEWFEKGNQTILTLSIPRKEFFVPNQVLATKFWLLQVQNGFNKECSASVFEEWFDCFLQSSLKVLDYQSKSHLLDVRSAMLIFTFDIEVLSELACSWNNAAEDLQKVIYNAGMIAKSLLMEDVYSTPHSGNFGPQHFQIAMKNLGMEEFLSAQDEPDNHIYDTSEKSQWRCRLFFSCQGIEMFDRNRSTEEERRDPGDISTVTANSDDLLVFWTVWEVARYCVLSRLRTPFGGPKQTFDVFEKRLNDLLAQDWTIFVGRDMPTNVLNDSLSNISQLREILNIFDRLELQIYNATVGTSLGILPQAPKASIVFFRANRKVCDDWFSRIRTSIVKGAMISGDYALAARHGYQTLVECVAALKQGLVKNKTAFFVDFEQIVIDVVQCLQKLNAADNIIGLLAWLKRISSINDKQEPSVPDSEPPSTSERVESSPQTIRTLLQRDKLISSPEYFSWMTGSRFFAELKYELATKEGIDFLVENGAEMHTSYPHTKFLHSQIIDGYCKTENWHSLSSWLSSHDAIDLIFDPLLQWNTHYLMALEKYHDDDKFNAWELIKDAPMKITQNYVYHRGADLVSSFFNFRESLSQTAGESSDLANSERQSLLSFLKKVIDSSFHVNNIPLLVKEVAIKSDSSSIQCFLTEFLDYVAFNQQISFADTFVDDLAIWNSLNTAVENLNSKDSIGLLSPSQLDAFKFFLAKVSRKCLAFNNAFTILNDWKREMPSEVVFEHAKALFAQGRRQEAILRACTLLSDDNSRIIENTVNQSSDSYVLKKMVCLKLSKWLQNPELQLNKEVLSNIRVTLDGPTTDGGLPETENNDESIRLGLTESCLSRAVDGESSCGKAWFTYASYHYQRGRKMLEELGSGKISTSALHNLRRYIQEILTNDWKTLNADESIGWDAIIRSVFKIFLRKFSHRSKFGLGDLNNDFKAVLPWVSQDSVNEIATALQEIQEKIFDSYRSSVDGYFKFLQFANCRKEDTKCGERVHYKRVEESDKTTACLRLLRLLVKHGSHIEASFMAGFDNIDVRSWENIIPQLFSRLDHPDPFVQHYLCKLLCAIASNSPQLVVYHTVVASNSAGTSEQNKQLLQKIAESLDNTNGALIAEIRHVIRELQHITVLFEELWFNKISGLQLDINKRFHKIEREFERINDNLNLSSDQRIRIMKESYDAIMKPIISSIERLCNKTVAVASTPHEKWFLDNFGNRIHDALELLRTPRSPETYKEGWEILRMVHKHLTKELQSSRSLKLADISPFLSEINSSQIAMPGLPSHHDSVYIQSFDEAVVILPTKTKPKKLILRGSDGKQYGYLFKGLEDLHLDERIMQLLQITNDLFRREKQSRQRNLRARNYAVIPLGDHSGMIQWVENATQMFLLYKKWQHREHFATILQNNNEPSTTPQRPSDMFFEKIGKALKKEGWAPTTSRRNWPHIVLRSVFLELLSETPRDLLEKEIWSSCASPTDWWKKSTSLSRSLAVMSVIGYVIGLGDRHLDNMMIDFDLGEVVHIDYNICFEKGKKLKVPETVPFRLTQNIEAALGVTGVEGVFRIACEIVLGVLRKNKEILTTLLEAFVYDPLVDWHQDSFEDRNKQMMEVEENLGLLTSRIAELRAPIEKNQERLSNLLSEFTSAFEHTWEHQVKIRNQQTEASDQAGSSSGADNLKSVGIQNDVELENLKSALSQRASECALWHAQHEKTIQSIQGPILQVIYNEVFSSSSQIGVSIFTPYLQILAANEFIIQRCGKVDQDLMGWMNERNAAFKSCLERLQFYRTLIIPIAQVLLAQDYYAKWPPVLVTLLESSLSVQDFQAINRTSSLSNAFSSEFNLTRENLRISSASILQESASLSEALNVTATNTIMSDTTLHLMLSNILSEIGSRGLNAQYLYSTSILLSLSELNQSLQKSDNLSEIYAKIGFDADFQFAIRGALSNEILDKASFLTFVGASFSLYYHINMANMQIMNDEVLHKITAITTELSQAIRIILSLQHHFENIVLPKIFLLIHSYPPPANHFISSLRELSAKTYNYWSTKHPEAQSIAESMNHSFTQIREAIYNETSSQGVSLIVNEFDELFRELKDTILKIQLVYDVSVSRLESLVKISVGNNTCEDISSLVSSMIGRGLFTDAEMQVQKLNVQNYCLQGSKMNYVAMVNLRKAQVEMDLQHRQMEIISFEWINEPLIGESSLIRRQFLQNLTHDVNRFAILEKLLQELSVQYRTIENEVAEYLSNVLIAENPEILHSFSEAVNNQQIIKHVVSLCNSILHLETFRTATDKTSAMDVDTLHLVKKLETAVLGRSEISQENSQLDISQQLANLKIDQSLELDQPRNLEIIAKDFYNTVDEIRGFIIDLIPLIEPISNAEIDAEDSGKDARSRAKEFLREWSNLDSEIDNVINGSITVIDERLKYSNETSDSESASILENLRLKNEQAISLLAQTMSRIFDNLSSLGEVLNTSNRQDLQQKILPLEGGDYKTLNIPGESVQSKSGLDYKPASPIETDGPKEKVEINIMEEDDQNDIYSNPINSQKEEQANVATNFIRRNSFLTNVEDAVEAWDATMQQGITAQTRNAFAVGIIRRIKAKLEGKDFDSTTKMTVTEQ</sequence>
<protein>
    <submittedName>
        <fullName evidence="1">17347_t:CDS:1</fullName>
    </submittedName>
</protein>